<evidence type="ECO:0000313" key="4">
    <source>
        <dbReference type="Proteomes" id="UP000186292"/>
    </source>
</evidence>
<dbReference type="Proteomes" id="UP000186292">
    <property type="component" value="Unassembled WGS sequence"/>
</dbReference>
<evidence type="ECO:0000256" key="1">
    <source>
        <dbReference type="SAM" id="Phobius"/>
    </source>
</evidence>
<dbReference type="OrthoDB" id="5175994at2"/>
<keyword evidence="1" id="KW-0812">Transmembrane</keyword>
<protein>
    <submittedName>
        <fullName evidence="3">Uncharacterized protein</fullName>
    </submittedName>
</protein>
<feature type="transmembrane region" description="Helical" evidence="1">
    <location>
        <begin position="36"/>
        <end position="55"/>
    </location>
</feature>
<feature type="chain" id="PRO_5039430107" evidence="2">
    <location>
        <begin position="21"/>
        <end position="76"/>
    </location>
</feature>
<dbReference type="EMBL" id="FTOF01000008">
    <property type="protein sequence ID" value="SIS48930.1"/>
    <property type="molecule type" value="Genomic_DNA"/>
</dbReference>
<evidence type="ECO:0000313" key="3">
    <source>
        <dbReference type="EMBL" id="SIS48930.1"/>
    </source>
</evidence>
<accession>A0A1N7JHY5</accession>
<feature type="signal peptide" evidence="2">
    <location>
        <begin position="1"/>
        <end position="20"/>
    </location>
</feature>
<reference evidence="4" key="1">
    <citation type="submission" date="2017-01" db="EMBL/GenBank/DDBJ databases">
        <authorList>
            <person name="Varghese N."/>
            <person name="Submissions S."/>
        </authorList>
    </citation>
    <scope>NUCLEOTIDE SEQUENCE [LARGE SCALE GENOMIC DNA]</scope>
    <source>
        <strain evidence="4">DSM 44531</strain>
    </source>
</reference>
<keyword evidence="4" id="KW-1185">Reference proteome</keyword>
<keyword evidence="1" id="KW-1133">Transmembrane helix</keyword>
<keyword evidence="2" id="KW-0732">Signal</keyword>
<keyword evidence="1" id="KW-0472">Membrane</keyword>
<dbReference type="RefSeq" id="WP_076599484.1">
    <property type="nucleotide sequence ID" value="NZ_CP046976.1"/>
</dbReference>
<organism evidence="3 4">
    <name type="scientific">Corynebacterium appendicis CIP 107643</name>
    <dbReference type="NCBI Taxonomy" id="1161099"/>
    <lineage>
        <taxon>Bacteria</taxon>
        <taxon>Bacillati</taxon>
        <taxon>Actinomycetota</taxon>
        <taxon>Actinomycetes</taxon>
        <taxon>Mycobacteriales</taxon>
        <taxon>Corynebacteriaceae</taxon>
        <taxon>Corynebacterium</taxon>
    </lineage>
</organism>
<name>A0A1N7JHY5_9CORY</name>
<dbReference type="AlphaFoldDB" id="A0A1N7JHY5"/>
<sequence>MHWPVTVLALLFTVANPLCPATGNATLDEKVTHMPAFMFITLPLIVAAWGAVQIFKGHCEPDAVVEPEAAGRHALV</sequence>
<evidence type="ECO:0000256" key="2">
    <source>
        <dbReference type="SAM" id="SignalP"/>
    </source>
</evidence>
<proteinExistence type="predicted"/>
<gene>
    <name evidence="3" type="ORF">SAMN05444817_10845</name>
</gene>